<keyword evidence="2 8" id="KW-0548">Nucleotidyltransferase</keyword>
<comment type="catalytic activity">
    <reaction evidence="8">
        <text>[protein-PII]-uridylyl-L-tyrosine + H2O = [protein-PII]-L-tyrosine + UMP + H(+)</text>
        <dbReference type="Rhea" id="RHEA:48600"/>
        <dbReference type="Rhea" id="RHEA-COMP:12147"/>
        <dbReference type="Rhea" id="RHEA-COMP:12148"/>
        <dbReference type="ChEBI" id="CHEBI:15377"/>
        <dbReference type="ChEBI" id="CHEBI:15378"/>
        <dbReference type="ChEBI" id="CHEBI:46858"/>
        <dbReference type="ChEBI" id="CHEBI:57865"/>
        <dbReference type="ChEBI" id="CHEBI:90602"/>
    </reaction>
</comment>
<evidence type="ECO:0000256" key="4">
    <source>
        <dbReference type="ARBA" id="ARBA00022801"/>
    </source>
</evidence>
<comment type="similarity">
    <text evidence="8">Belongs to the GlnD family.</text>
</comment>
<feature type="domain" description="ACT" evidence="9">
    <location>
        <begin position="791"/>
        <end position="860"/>
    </location>
</feature>
<dbReference type="EMBL" id="UHIC01000001">
    <property type="protein sequence ID" value="SUO93120.1"/>
    <property type="molecule type" value="Genomic_DNA"/>
</dbReference>
<dbReference type="InterPro" id="IPR002912">
    <property type="entry name" value="ACT_dom"/>
</dbReference>
<name>A0A380MKG2_9GAMM</name>
<evidence type="ECO:0000313" key="12">
    <source>
        <dbReference type="Proteomes" id="UP000254601"/>
    </source>
</evidence>
<keyword evidence="6 8" id="KW-0511">Multifunctional enzyme</keyword>
<keyword evidence="3" id="KW-0677">Repeat</keyword>
<dbReference type="RefSeq" id="WP_143143183.1">
    <property type="nucleotide sequence ID" value="NZ_LWHB01000056.1"/>
</dbReference>
<evidence type="ECO:0000256" key="7">
    <source>
        <dbReference type="ARBA" id="ARBA00047968"/>
    </source>
</evidence>
<evidence type="ECO:0000259" key="9">
    <source>
        <dbReference type="PROSITE" id="PS51671"/>
    </source>
</evidence>
<dbReference type="PROSITE" id="PS51671">
    <property type="entry name" value="ACT"/>
    <property type="match status" value="1"/>
</dbReference>
<feature type="region of interest" description="Uridylyltransferase" evidence="8">
    <location>
        <begin position="1"/>
        <end position="334"/>
    </location>
</feature>
<evidence type="ECO:0000256" key="8">
    <source>
        <dbReference type="HAMAP-Rule" id="MF_00277"/>
    </source>
</evidence>
<dbReference type="NCBIfam" id="TIGR01693">
    <property type="entry name" value="UTase_glnD"/>
    <property type="match status" value="1"/>
</dbReference>
<dbReference type="PROSITE" id="PS51831">
    <property type="entry name" value="HD"/>
    <property type="match status" value="1"/>
</dbReference>
<dbReference type="GO" id="GO:0008893">
    <property type="term" value="F:guanosine-3',5'-bis(diphosphate) 3'-diphosphatase activity"/>
    <property type="evidence" value="ECO:0007669"/>
    <property type="project" value="UniProtKB-EC"/>
</dbReference>
<keyword evidence="1 8" id="KW-0808">Transferase</keyword>
<evidence type="ECO:0000313" key="11">
    <source>
        <dbReference type="EMBL" id="SUO93120.1"/>
    </source>
</evidence>
<evidence type="ECO:0000256" key="2">
    <source>
        <dbReference type="ARBA" id="ARBA00022695"/>
    </source>
</evidence>
<gene>
    <name evidence="8" type="primary">glnD</name>
    <name evidence="11" type="ORF">NCTC13337_00065</name>
</gene>
<comment type="function">
    <text evidence="8">Modifies, by uridylylation and deuridylylation, the PII regulatory proteins (GlnB and homologs), in response to the nitrogen status of the cell that GlnD senses through the glutamine level. Under low glutamine levels, catalyzes the conversion of the PII proteins and UTP to PII-UMP and PPi, while under higher glutamine levels, GlnD hydrolyzes PII-UMP to PII and UMP (deuridylylation). Thus, controls uridylylation state and activity of the PII proteins, and plays an important role in the regulation of nitrogen metabolism.</text>
</comment>
<dbReference type="InterPro" id="IPR006674">
    <property type="entry name" value="HD_domain"/>
</dbReference>
<dbReference type="Gene3D" id="1.10.3090.10">
    <property type="entry name" value="cca-adding enzyme, domain 2"/>
    <property type="match status" value="1"/>
</dbReference>
<dbReference type="InterPro" id="IPR010043">
    <property type="entry name" value="UTase/UR"/>
</dbReference>
<dbReference type="Pfam" id="PF01966">
    <property type="entry name" value="HD"/>
    <property type="match status" value="1"/>
</dbReference>
<proteinExistence type="inferred from homology"/>
<evidence type="ECO:0000256" key="5">
    <source>
        <dbReference type="ARBA" id="ARBA00022842"/>
    </source>
</evidence>
<dbReference type="SUPFAM" id="SSF81593">
    <property type="entry name" value="Nucleotidyltransferase substrate binding subunit/domain"/>
    <property type="match status" value="1"/>
</dbReference>
<comment type="caution">
    <text evidence="8">Lacks conserved residue(s) required for the propagation of feature annotation.</text>
</comment>
<dbReference type="CDD" id="cd00077">
    <property type="entry name" value="HDc"/>
    <property type="match status" value="1"/>
</dbReference>
<evidence type="ECO:0000259" key="10">
    <source>
        <dbReference type="PROSITE" id="PS51831"/>
    </source>
</evidence>
<dbReference type="Proteomes" id="UP000254601">
    <property type="component" value="Unassembled WGS sequence"/>
</dbReference>
<organism evidence="11 12">
    <name type="scientific">Suttonella ornithocola</name>
    <dbReference type="NCBI Taxonomy" id="279832"/>
    <lineage>
        <taxon>Bacteria</taxon>
        <taxon>Pseudomonadati</taxon>
        <taxon>Pseudomonadota</taxon>
        <taxon>Gammaproteobacteria</taxon>
        <taxon>Cardiobacteriales</taxon>
        <taxon>Cardiobacteriaceae</taxon>
        <taxon>Suttonella</taxon>
    </lineage>
</organism>
<dbReference type="Pfam" id="PF08335">
    <property type="entry name" value="GlnD_UR_UTase"/>
    <property type="match status" value="1"/>
</dbReference>
<evidence type="ECO:0000256" key="6">
    <source>
        <dbReference type="ARBA" id="ARBA00023268"/>
    </source>
</evidence>
<dbReference type="InterPro" id="IPR045865">
    <property type="entry name" value="ACT-like_dom_sf"/>
</dbReference>
<comment type="activity regulation">
    <text evidence="8">Uridylyltransferase (UTase) activity is inhibited by glutamine, while glutamine activates uridylyl-removing (UR) activity.</text>
</comment>
<dbReference type="InterPro" id="IPR013546">
    <property type="entry name" value="PII_UdlTrfase/GS_AdlTrfase"/>
</dbReference>
<dbReference type="SUPFAM" id="SSF81301">
    <property type="entry name" value="Nucleotidyltransferase"/>
    <property type="match status" value="1"/>
</dbReference>
<comment type="catalytic activity">
    <reaction evidence="7">
        <text>guanosine 3',5'-bis(diphosphate) + H2O = GDP + diphosphate + H(+)</text>
        <dbReference type="Rhea" id="RHEA:14253"/>
        <dbReference type="ChEBI" id="CHEBI:15377"/>
        <dbReference type="ChEBI" id="CHEBI:15378"/>
        <dbReference type="ChEBI" id="CHEBI:33019"/>
        <dbReference type="ChEBI" id="CHEBI:58189"/>
        <dbReference type="ChEBI" id="CHEBI:77828"/>
        <dbReference type="EC" id="3.1.7.2"/>
    </reaction>
</comment>
<keyword evidence="12" id="KW-1185">Reference proteome</keyword>
<dbReference type="CDD" id="cd05401">
    <property type="entry name" value="NT_GlnE_GlnD_like"/>
    <property type="match status" value="1"/>
</dbReference>
<comment type="cofactor">
    <cofactor evidence="8">
        <name>Mg(2+)</name>
        <dbReference type="ChEBI" id="CHEBI:18420"/>
    </cofactor>
</comment>
<reference evidence="11 12" key="1">
    <citation type="submission" date="2018-06" db="EMBL/GenBank/DDBJ databases">
        <authorList>
            <consortium name="Pathogen Informatics"/>
            <person name="Doyle S."/>
        </authorList>
    </citation>
    <scope>NUCLEOTIDE SEQUENCE [LARGE SCALE GENOMIC DNA]</scope>
    <source>
        <strain evidence="11 12">NCTC13337</strain>
    </source>
</reference>
<sequence length="860" mass="100004">MHAHNMPNNNRLPPDFGCPSSNPTEICVAAKQYLSFLHEQQFAALGQTFAVEQWIKHQTQQIDRILCCLYHCYLSDVDAALFAIGGYGREELFPRSDIDILLLCDDDSIVTQESISAYIQALWSLGLDIAQSVRTRAQCLEDAKKDTDMLTSLVEARFLAGQSHYCQTVNITHPRLISPRTFLELKLQEQQKRDEQRDQIGKLEPNIKTGTGGLRDIQMISWVYRYCLHPEKTQILLEGLLTPAETQELIESRRTLWKIRFALHLNTKQHKDRLSFEQQKQLAQLFHYPEGKNNQAVESFMREYYLATLRVRRLNRLAIKLIDSQLRPIAPPERLDAQFSLVHQRLVLNEPKTLIGNPRQLWQIFLHLLNNPLIDSISPQLGRQLREYRDRIFTASNRHNKETHQGFLTILNHQGNVHRQIRRMHRYGLLSRYLPAFLPVVGRMQYDLFHQYTVDQHTLRLIYFLEQFKTYQPDYPATQDIMRRLRSPAILYLAALFHDIGKGHLGDHSEIGAAITIAYLEENTALSREEGKLLVFLVRHHLLLSATAQKKDLSDPSVIKEFAAYFPNSEYLDYLYLLTLADISATNNSLWNSWRANLMYTLYRLTANHLNTFTPHPQQQIDALKQRALSHFDNQQAIDDIHILWQQLPNEFFINETPNLIAEKTRLILITEDKNIATLLQNHPPRLFISATGSPDILFARITHFMEKQNFTILEARLYRYGEAPYQRVIQQYTLADYCTLSPQLLKQLNFMIAGNVPPKPLGKRLHHTPLKHFSMNTHIHYHNDGGRRTVLELTCKDRHGLLSLISRIFLEQNIHLNHAKIATFGEKVEDTFYLTDAFGYPLTAYQQTVLSEQLYQHLK</sequence>
<evidence type="ECO:0000256" key="1">
    <source>
        <dbReference type="ARBA" id="ARBA00022679"/>
    </source>
</evidence>
<dbReference type="GO" id="GO:0008773">
    <property type="term" value="F:[protein-PII] uridylyltransferase activity"/>
    <property type="evidence" value="ECO:0007669"/>
    <property type="project" value="UniProtKB-UniRule"/>
</dbReference>
<dbReference type="HAMAP" id="MF_00277">
    <property type="entry name" value="PII_uridylyl_transf"/>
    <property type="match status" value="1"/>
</dbReference>
<dbReference type="OrthoDB" id="9758038at2"/>
<evidence type="ECO:0000256" key="3">
    <source>
        <dbReference type="ARBA" id="ARBA00022737"/>
    </source>
</evidence>
<dbReference type="SUPFAM" id="SSF55021">
    <property type="entry name" value="ACT-like"/>
    <property type="match status" value="1"/>
</dbReference>
<dbReference type="GO" id="GO:0008081">
    <property type="term" value="F:phosphoric diester hydrolase activity"/>
    <property type="evidence" value="ECO:0007669"/>
    <property type="project" value="UniProtKB-UniRule"/>
</dbReference>
<dbReference type="InterPro" id="IPR003607">
    <property type="entry name" value="HD/PDEase_dom"/>
</dbReference>
<dbReference type="AlphaFoldDB" id="A0A380MKG2"/>
<accession>A0A380MKG2</accession>
<comment type="catalytic activity">
    <reaction evidence="8">
        <text>[protein-PII]-L-tyrosine + UTP = [protein-PII]-uridylyl-L-tyrosine + diphosphate</text>
        <dbReference type="Rhea" id="RHEA:13673"/>
        <dbReference type="Rhea" id="RHEA-COMP:12147"/>
        <dbReference type="Rhea" id="RHEA-COMP:12148"/>
        <dbReference type="ChEBI" id="CHEBI:33019"/>
        <dbReference type="ChEBI" id="CHEBI:46398"/>
        <dbReference type="ChEBI" id="CHEBI:46858"/>
        <dbReference type="ChEBI" id="CHEBI:90602"/>
        <dbReference type="EC" id="2.7.7.59"/>
    </reaction>
</comment>
<comment type="domain">
    <text evidence="8">Has four distinct domains: an N-terminal nucleotidyltransferase (NT) domain responsible for UTase activity, a central HD domain that encodes UR activity, and two C-terminal ACT domains that seem to have a role in glutamine sensing.</text>
</comment>
<keyword evidence="4 8" id="KW-0378">Hydrolase</keyword>
<feature type="domain" description="HD" evidence="10">
    <location>
        <begin position="454"/>
        <end position="568"/>
    </location>
</feature>
<keyword evidence="5 8" id="KW-0460">Magnesium</keyword>
<dbReference type="GO" id="GO:0006808">
    <property type="term" value="P:regulation of nitrogen utilization"/>
    <property type="evidence" value="ECO:0007669"/>
    <property type="project" value="UniProtKB-UniRule"/>
</dbReference>
<dbReference type="SMART" id="SM00471">
    <property type="entry name" value="HDc"/>
    <property type="match status" value="1"/>
</dbReference>
<dbReference type="CDD" id="cd04899">
    <property type="entry name" value="ACT_ACR-UUR-like_2"/>
    <property type="match status" value="1"/>
</dbReference>
<dbReference type="EC" id="3.1.4.-" evidence="8"/>
<dbReference type="SUPFAM" id="SSF109604">
    <property type="entry name" value="HD-domain/PDEase-like"/>
    <property type="match status" value="1"/>
</dbReference>
<dbReference type="PANTHER" id="PTHR47320">
    <property type="entry name" value="BIFUNCTIONAL URIDYLYLTRANSFERASE/URIDYLYL-REMOVING ENZYME"/>
    <property type="match status" value="1"/>
</dbReference>
<dbReference type="PIRSF" id="PIRSF006288">
    <property type="entry name" value="PII_uridyltransf"/>
    <property type="match status" value="1"/>
</dbReference>
<dbReference type="EC" id="2.7.7.59" evidence="8"/>
<dbReference type="PANTHER" id="PTHR47320:SF1">
    <property type="entry name" value="BIFUNCTIONAL URIDYLYLTRANSFERASE_URIDYLYL-REMOVING ENZYME"/>
    <property type="match status" value="1"/>
</dbReference>
<protein>
    <recommendedName>
        <fullName evidence="8">Bifunctional uridylyltransferase/uridylyl-removing enzyme</fullName>
        <shortName evidence="8">UTase/UR</shortName>
    </recommendedName>
    <alternativeName>
        <fullName evidence="8">Bifunctional [protein-PII] modification enzyme</fullName>
    </alternativeName>
    <alternativeName>
        <fullName evidence="8">Bifunctional nitrogen sensor protein</fullName>
    </alternativeName>
    <domain>
        <recommendedName>
            <fullName evidence="8">[Protein-PII] uridylyltransferase</fullName>
            <shortName evidence="8">PII uridylyltransferase</shortName>
            <shortName evidence="8">UTase</shortName>
            <ecNumber evidence="8">2.7.7.59</ecNumber>
        </recommendedName>
    </domain>
    <domain>
        <recommendedName>
            <fullName evidence="8">[Protein-PII]-UMP uridylyl-removing enzyme</fullName>
            <shortName evidence="8">UR</shortName>
            <ecNumber evidence="8">3.1.4.-</ecNumber>
        </recommendedName>
    </domain>
</protein>
<dbReference type="InterPro" id="IPR043519">
    <property type="entry name" value="NT_sf"/>
</dbReference>